<dbReference type="KEGG" id="mphe:HGG69_01840"/>
<evidence type="ECO:0000259" key="3">
    <source>
        <dbReference type="Pfam" id="PF12146"/>
    </source>
</evidence>
<evidence type="ECO:0000256" key="1">
    <source>
        <dbReference type="ARBA" id="ARBA00006989"/>
    </source>
</evidence>
<organism evidence="4 5">
    <name type="scientific">Mycoplasma phocoenae</name>
    <dbReference type="NCBI Taxonomy" id="754517"/>
    <lineage>
        <taxon>Bacteria</taxon>
        <taxon>Bacillati</taxon>
        <taxon>Mycoplasmatota</taxon>
        <taxon>Mollicutes</taxon>
        <taxon>Mycoplasmataceae</taxon>
        <taxon>Mycoplasma</taxon>
    </lineage>
</organism>
<evidence type="ECO:0000313" key="5">
    <source>
        <dbReference type="Proteomes" id="UP000501060"/>
    </source>
</evidence>
<dbReference type="InterPro" id="IPR029058">
    <property type="entry name" value="AB_hydrolase_fold"/>
</dbReference>
<comment type="similarity">
    <text evidence="1">Belongs to the lipase/esterase LIP3/BchO family.</text>
</comment>
<gene>
    <name evidence="4" type="ORF">HGG69_01840</name>
</gene>
<keyword evidence="2 4" id="KW-0378">Hydrolase</keyword>
<dbReference type="GO" id="GO:0016787">
    <property type="term" value="F:hydrolase activity"/>
    <property type="evidence" value="ECO:0007669"/>
    <property type="project" value="UniProtKB-KW"/>
</dbReference>
<evidence type="ECO:0000256" key="2">
    <source>
        <dbReference type="ARBA" id="ARBA00022801"/>
    </source>
</evidence>
<evidence type="ECO:0000313" key="4">
    <source>
        <dbReference type="EMBL" id="QJG67054.1"/>
    </source>
</evidence>
<dbReference type="SUPFAM" id="SSF53474">
    <property type="entry name" value="alpha/beta-Hydrolases"/>
    <property type="match status" value="1"/>
</dbReference>
<feature type="domain" description="Serine aminopeptidase S33" evidence="3">
    <location>
        <begin position="22"/>
        <end position="250"/>
    </location>
</feature>
<reference evidence="4 5" key="1">
    <citation type="submission" date="2020-04" db="EMBL/GenBank/DDBJ databases">
        <title>Novel Mycoplasma species detected in Phocoena phocoena (harbor porpoise) from the USA.</title>
        <authorList>
            <person name="Volokhov D.V."/>
        </authorList>
    </citation>
    <scope>NUCLEOTIDE SEQUENCE [LARGE SCALE GENOMIC DNA]</scope>
    <source>
        <strain evidence="4 5">Phocoena C-264-GEN</strain>
    </source>
</reference>
<keyword evidence="5" id="KW-1185">Reference proteome</keyword>
<name>A0A858U1Q6_9MOLU</name>
<dbReference type="PANTHER" id="PTHR43798">
    <property type="entry name" value="MONOACYLGLYCEROL LIPASE"/>
    <property type="match status" value="1"/>
</dbReference>
<dbReference type="GO" id="GO:0016020">
    <property type="term" value="C:membrane"/>
    <property type="evidence" value="ECO:0007669"/>
    <property type="project" value="TreeGrafter"/>
</dbReference>
<protein>
    <submittedName>
        <fullName evidence="4">Alpha/beta hydrolase</fullName>
    </submittedName>
</protein>
<proteinExistence type="inferred from homology"/>
<dbReference type="AlphaFoldDB" id="A0A858U1Q6"/>
<sequence length="266" mass="31245">MKEIKYPYPFKFINNNKSEYPIVFAHGFNSSINCLDIFANNWKDNDFYAISFPGNQGLKPIENHEISVYQYAQLLAQFIIDNDLKNVILIGHSMGGGTISLAYELVKDRISKMIYLAPMNKTSLPKEEVYFDTYFPRTFNEFITKFIPVLYYDASIFTNDSQWMKENKKNFKVSDHINDMIMKLGESLPDPKLMNDIEMAMKKITVPSMLIMGEKDGVMKRDNCLEYFKKTIKNVETYWIKKTGHMMFDEDFDTFKMLLKNFINKK</sequence>
<dbReference type="Proteomes" id="UP000501060">
    <property type="component" value="Chromosome"/>
</dbReference>
<dbReference type="InterPro" id="IPR050266">
    <property type="entry name" value="AB_hydrolase_sf"/>
</dbReference>
<dbReference type="Gene3D" id="3.40.50.1820">
    <property type="entry name" value="alpha/beta hydrolase"/>
    <property type="match status" value="1"/>
</dbReference>
<accession>A0A858U1Q6</accession>
<dbReference type="EMBL" id="CP051481">
    <property type="protein sequence ID" value="QJG67054.1"/>
    <property type="molecule type" value="Genomic_DNA"/>
</dbReference>
<dbReference type="RefSeq" id="WP_169605105.1">
    <property type="nucleotide sequence ID" value="NZ_CP051481.1"/>
</dbReference>
<dbReference type="InterPro" id="IPR022742">
    <property type="entry name" value="Hydrolase_4"/>
</dbReference>
<dbReference type="Pfam" id="PF12146">
    <property type="entry name" value="Hydrolase_4"/>
    <property type="match status" value="1"/>
</dbReference>
<dbReference type="PANTHER" id="PTHR43798:SF31">
    <property type="entry name" value="AB HYDROLASE SUPERFAMILY PROTEIN YCLE"/>
    <property type="match status" value="1"/>
</dbReference>